<dbReference type="PANTHER" id="PTHR30469">
    <property type="entry name" value="MULTIDRUG RESISTANCE PROTEIN MDTA"/>
    <property type="match status" value="1"/>
</dbReference>
<dbReference type="Gene3D" id="2.40.30.170">
    <property type="match status" value="1"/>
</dbReference>
<evidence type="ECO:0000313" key="5">
    <source>
        <dbReference type="Proteomes" id="UP000235916"/>
    </source>
</evidence>
<evidence type="ECO:0000256" key="1">
    <source>
        <dbReference type="ARBA" id="ARBA00009477"/>
    </source>
</evidence>
<evidence type="ECO:0000259" key="3">
    <source>
        <dbReference type="Pfam" id="PF25917"/>
    </source>
</evidence>
<dbReference type="Proteomes" id="UP000235916">
    <property type="component" value="Unassembled WGS sequence"/>
</dbReference>
<evidence type="ECO:0000256" key="2">
    <source>
        <dbReference type="SAM" id="Coils"/>
    </source>
</evidence>
<organism evidence="4 5">
    <name type="scientific">Kinneretia aquatilis</name>
    <dbReference type="NCBI Taxonomy" id="2070761"/>
    <lineage>
        <taxon>Bacteria</taxon>
        <taxon>Pseudomonadati</taxon>
        <taxon>Pseudomonadota</taxon>
        <taxon>Betaproteobacteria</taxon>
        <taxon>Burkholderiales</taxon>
        <taxon>Sphaerotilaceae</taxon>
        <taxon>Roseateles</taxon>
    </lineage>
</organism>
<dbReference type="NCBIfam" id="TIGR01730">
    <property type="entry name" value="RND_mfp"/>
    <property type="match status" value="1"/>
</dbReference>
<dbReference type="PANTHER" id="PTHR30469:SF15">
    <property type="entry name" value="HLYD FAMILY OF SECRETION PROTEINS"/>
    <property type="match status" value="1"/>
</dbReference>
<feature type="coiled-coil region" evidence="2">
    <location>
        <begin position="120"/>
        <end position="147"/>
    </location>
</feature>
<reference evidence="4 5" key="1">
    <citation type="submission" date="2018-01" db="EMBL/GenBank/DDBJ databases">
        <title>Draft genome sequence of Paucibacter aquatile CR182 isolated from freshwater of the Nakdong River.</title>
        <authorList>
            <person name="Choi A."/>
            <person name="Chung E.J."/>
        </authorList>
    </citation>
    <scope>NUCLEOTIDE SEQUENCE [LARGE SCALE GENOMIC DNA]</scope>
    <source>
        <strain evidence="4 5">CR182</strain>
    </source>
</reference>
<sequence length="398" mass="40866">MKPWLKIAVPVLGVLVLLGLAGFWMKGRGSAGSSASASAPAAASKAPVALALAEIDLARVQRLRFAQTLELSGSLKARESVVIKAKVAGELQRLDVREGDSVRAGQALGQIDPVEVDLRLRQAQENAAAAKSQLDIAQRNLDNNRALVAQGFISSTAMETASASAAGARATLQAAEAAVGLARKARADAQLVSPIAGQVAQRLAQPGERLPLDARVLEIVNLSQLELEAAVAPELSVGLKPGAAAQLQVEGLAEPVPATVARINPATQSGSRSVMVYLRLEGRPGLRQGMFARGRILLDEREALVAPASSLRLDKAKPYVLQIADGRVKAQTVELGASGEALIQGRGVAVQELRSGVADGALLLSLSAGQVPEGTAVSLAAAPAVPALPAVASSAASR</sequence>
<dbReference type="GO" id="GO:0015562">
    <property type="term" value="F:efflux transmembrane transporter activity"/>
    <property type="evidence" value="ECO:0007669"/>
    <property type="project" value="TreeGrafter"/>
</dbReference>
<dbReference type="Gene3D" id="2.40.420.20">
    <property type="match status" value="1"/>
</dbReference>
<dbReference type="AlphaFoldDB" id="A0A2N8KUL7"/>
<evidence type="ECO:0000313" key="4">
    <source>
        <dbReference type="EMBL" id="PND37159.1"/>
    </source>
</evidence>
<dbReference type="Gene3D" id="1.10.287.470">
    <property type="entry name" value="Helix hairpin bin"/>
    <property type="match status" value="1"/>
</dbReference>
<accession>A0A2N8KUL7</accession>
<dbReference type="GO" id="GO:1990281">
    <property type="term" value="C:efflux pump complex"/>
    <property type="evidence" value="ECO:0007669"/>
    <property type="project" value="TreeGrafter"/>
</dbReference>
<dbReference type="EMBL" id="POSP01000003">
    <property type="protein sequence ID" value="PND37159.1"/>
    <property type="molecule type" value="Genomic_DNA"/>
</dbReference>
<gene>
    <name evidence="4" type="ORF">C1O66_06155</name>
</gene>
<dbReference type="OrthoDB" id="5502471at2"/>
<keyword evidence="2" id="KW-0175">Coiled coil</keyword>
<keyword evidence="5" id="KW-1185">Reference proteome</keyword>
<proteinExistence type="inferred from homology"/>
<dbReference type="InterPro" id="IPR058625">
    <property type="entry name" value="MdtA-like_BSH"/>
</dbReference>
<name>A0A2N8KUL7_9BURK</name>
<dbReference type="Pfam" id="PF25917">
    <property type="entry name" value="BSH_RND"/>
    <property type="match status" value="1"/>
</dbReference>
<comment type="similarity">
    <text evidence="1">Belongs to the membrane fusion protein (MFP) (TC 8.A.1) family.</text>
</comment>
<dbReference type="InterPro" id="IPR006143">
    <property type="entry name" value="RND_pump_MFP"/>
</dbReference>
<dbReference type="RefSeq" id="WP_102767076.1">
    <property type="nucleotide sequence ID" value="NZ_POSP01000003.1"/>
</dbReference>
<protein>
    <submittedName>
        <fullName evidence="4">Efflux transporter periplasmic adaptor subunit</fullName>
    </submittedName>
</protein>
<dbReference type="Gene3D" id="2.40.50.100">
    <property type="match status" value="1"/>
</dbReference>
<feature type="domain" description="Multidrug resistance protein MdtA-like barrel-sandwich hybrid" evidence="3">
    <location>
        <begin position="80"/>
        <end position="207"/>
    </location>
</feature>
<comment type="caution">
    <text evidence="4">The sequence shown here is derived from an EMBL/GenBank/DDBJ whole genome shotgun (WGS) entry which is preliminary data.</text>
</comment>
<dbReference type="SUPFAM" id="SSF111369">
    <property type="entry name" value="HlyD-like secretion proteins"/>
    <property type="match status" value="1"/>
</dbReference>